<evidence type="ECO:0000259" key="2">
    <source>
        <dbReference type="PROSITE" id="PS51065"/>
    </source>
</evidence>
<evidence type="ECO:0000313" key="4">
    <source>
        <dbReference type="RefSeq" id="XP_031569467.1"/>
    </source>
</evidence>
<proteinExistence type="predicted"/>
<feature type="domain" description="NHR" evidence="2">
    <location>
        <begin position="1"/>
        <end position="197"/>
    </location>
</feature>
<sequence length="235" mass="26237">MLRFHQKHGAHVELSNCGTIATRKKSFANAVVFSHRPLSTLETFMFEIIDHEQGWSGHVRCGITSHNPKDFQLRVPPYLLPDLAQMGKTWVFAIKPNNSKPLGDEHLRDDGSYNFQRVEVGDEDTNQLFCGEKAAMQNVKPTDKGSRIGLRINSSGDLYFFINGKKFGPCATNVPTFNAYAAVDVYGSTKSVRIVQCGVPTLLDLCCNEIKIATKNKSIDDLPIPKLLIKYISSF</sequence>
<dbReference type="InterPro" id="IPR036036">
    <property type="entry name" value="SOCS_box-like_dom_sf"/>
</dbReference>
<dbReference type="RefSeq" id="XP_031569467.1">
    <property type="nucleotide sequence ID" value="XM_031713607.1"/>
</dbReference>
<keyword evidence="3" id="KW-1185">Reference proteome</keyword>
<dbReference type="InParanoid" id="A0A6P8IRH5"/>
<dbReference type="KEGG" id="aten:116303969"/>
<dbReference type="FunCoup" id="A0A6P8IRH5">
    <property type="interactions" value="508"/>
</dbReference>
<dbReference type="GeneID" id="116303969"/>
<gene>
    <name evidence="4" type="primary">LOC116303969</name>
</gene>
<dbReference type="PROSITE" id="PS51065">
    <property type="entry name" value="NHR"/>
    <property type="match status" value="1"/>
</dbReference>
<dbReference type="PANTHER" id="PTHR12429">
    <property type="entry name" value="NEURALIZED"/>
    <property type="match status" value="1"/>
</dbReference>
<dbReference type="InterPro" id="IPR001496">
    <property type="entry name" value="SOCS_box"/>
</dbReference>
<dbReference type="Gene3D" id="2.60.120.920">
    <property type="match status" value="1"/>
</dbReference>
<evidence type="ECO:0000313" key="3">
    <source>
        <dbReference type="Proteomes" id="UP000515163"/>
    </source>
</evidence>
<dbReference type="PANTHER" id="PTHR12429:SF8">
    <property type="entry name" value="NEURALIZED-LIKE PROTEIN 2"/>
    <property type="match status" value="1"/>
</dbReference>
<dbReference type="GO" id="GO:0035556">
    <property type="term" value="P:intracellular signal transduction"/>
    <property type="evidence" value="ECO:0007669"/>
    <property type="project" value="InterPro"/>
</dbReference>
<evidence type="ECO:0000259" key="1">
    <source>
        <dbReference type="PROSITE" id="PS50225"/>
    </source>
</evidence>
<accession>A0A6P8IRH5</accession>
<organism evidence="3 4">
    <name type="scientific">Actinia tenebrosa</name>
    <name type="common">Australian red waratah sea anemone</name>
    <dbReference type="NCBI Taxonomy" id="6105"/>
    <lineage>
        <taxon>Eukaryota</taxon>
        <taxon>Metazoa</taxon>
        <taxon>Cnidaria</taxon>
        <taxon>Anthozoa</taxon>
        <taxon>Hexacorallia</taxon>
        <taxon>Actiniaria</taxon>
        <taxon>Actiniidae</taxon>
        <taxon>Actinia</taxon>
    </lineage>
</organism>
<dbReference type="InterPro" id="IPR006573">
    <property type="entry name" value="NHR_dom"/>
</dbReference>
<dbReference type="SUPFAM" id="SSF158235">
    <property type="entry name" value="SOCS box-like"/>
    <property type="match status" value="1"/>
</dbReference>
<reference evidence="4" key="1">
    <citation type="submission" date="2025-08" db="UniProtKB">
        <authorList>
            <consortium name="RefSeq"/>
        </authorList>
    </citation>
    <scope>IDENTIFICATION</scope>
    <source>
        <tissue evidence="4">Tentacle</tissue>
    </source>
</reference>
<name>A0A6P8IRH5_ACTTE</name>
<protein>
    <submittedName>
        <fullName evidence="4">Neuralized-like protein 2</fullName>
    </submittedName>
</protein>
<dbReference type="CDD" id="cd12887">
    <property type="entry name" value="SPRY_NHR_like"/>
    <property type="match status" value="1"/>
</dbReference>
<dbReference type="SMART" id="SM00588">
    <property type="entry name" value="NEUZ"/>
    <property type="match status" value="1"/>
</dbReference>
<dbReference type="InterPro" id="IPR037962">
    <property type="entry name" value="Neuralized"/>
</dbReference>
<dbReference type="OrthoDB" id="10059069at2759"/>
<dbReference type="Proteomes" id="UP000515163">
    <property type="component" value="Unplaced"/>
</dbReference>
<dbReference type="GO" id="GO:0061630">
    <property type="term" value="F:ubiquitin protein ligase activity"/>
    <property type="evidence" value="ECO:0007669"/>
    <property type="project" value="TreeGrafter"/>
</dbReference>
<feature type="domain" description="SOCS box" evidence="1">
    <location>
        <begin position="199"/>
        <end position="235"/>
    </location>
</feature>
<dbReference type="InterPro" id="IPR043136">
    <property type="entry name" value="B30.2/SPRY_sf"/>
</dbReference>
<dbReference type="Pfam" id="PF07177">
    <property type="entry name" value="Neuralized"/>
    <property type="match status" value="1"/>
</dbReference>
<dbReference type="AlphaFoldDB" id="A0A6P8IRH5"/>
<dbReference type="PROSITE" id="PS50225">
    <property type="entry name" value="SOCS"/>
    <property type="match status" value="1"/>
</dbReference>